<protein>
    <recommendedName>
        <fullName evidence="1 9">Nucleoprotein</fullName>
        <shortName evidence="9">NP</shortName>
        <shortName evidence="9">Protein N</shortName>
    </recommendedName>
    <alternativeName>
        <fullName evidence="8 9">Nucleocapsid protein</fullName>
    </alternativeName>
</protein>
<dbReference type="EMBL" id="OP518027">
    <property type="protein sequence ID" value="WAL01511.1"/>
    <property type="molecule type" value="Viral_cRNA"/>
</dbReference>
<evidence type="ECO:0000256" key="9">
    <source>
        <dbReference type="RuleBase" id="RU369108"/>
    </source>
</evidence>
<proteinExistence type="inferred from homology"/>
<comment type="subcellular location">
    <subcellularLocation>
        <location evidence="9">Virion</location>
    </subcellularLocation>
    <subcellularLocation>
        <location evidence="9">Host cytoplasm</location>
    </subcellularLocation>
</comment>
<keyword evidence="4 9" id="KW-0946">Virion</keyword>
<evidence type="ECO:0000256" key="7">
    <source>
        <dbReference type="ARBA" id="ARBA00023274"/>
    </source>
</evidence>
<reference evidence="10" key="1">
    <citation type="submission" date="2022-09" db="EMBL/GenBank/DDBJ databases">
        <authorList>
            <person name="Valles S.M."/>
            <person name="Zhao C."/>
            <person name="Rivers A.R."/>
            <person name="Iwata R.L."/>
            <person name="Oi D.H."/>
            <person name="Cha D.H."/>
            <person name="Collignon R.M."/>
            <person name="Cox N.A."/>
            <person name="Morton G.J."/>
            <person name="Calcaterra L.A."/>
        </authorList>
    </citation>
    <scope>NUCLEOTIDE SEQUENCE</scope>
</reference>
<sequence>MATPAEIHQEISNLLTETLDIPPKPGVQALVGWSDQKLSEICEVLYLPKGLKNQTAQKWALYNFYNYYFHGVLDQNSSPHQVIFPILSIMKYDQLDVRGNPMYFFPERKFREEGFFSVSKPTNQTIPTLNSPDKYTLSKYELPTLPTAQESDELLKLYLGVQDQDAKIFYQSVSGMIAKYGTDDNRDQDIKIMRLTEFLALLLFRGIARNSIQLSRAVHKKLIKDHIHNLAGWPIANSYSPPCTSCINGCSTDLDKGNQHASRMFALILNEWQLAGSEMKEGKGLISRIQATILTHTAGNGLGLINMMFICNEILGVTIRILMENSLNSNTSAAWKLIASFVAKYLNKNSIEKTYLWARLINDGYFIEYSAKNHPYLAGVFAGIIDSQQTIGTAKEAEWFKLKRINAEAGYRWGTALVTKISTSEVTPYTEASRAVANLIGQAPVVKPKALVREEEIDPLMGIDIINSDS</sequence>
<keyword evidence="3 9" id="KW-0167">Capsid protein</keyword>
<evidence type="ECO:0000256" key="1">
    <source>
        <dbReference type="ARBA" id="ARBA00014389"/>
    </source>
</evidence>
<dbReference type="GO" id="GO:0030430">
    <property type="term" value="C:host cell cytoplasm"/>
    <property type="evidence" value="ECO:0007669"/>
    <property type="project" value="UniProtKB-SubCell"/>
</dbReference>
<comment type="similarity">
    <text evidence="9">Belongs to the nucleorhabdovirus nucleocapsid protein family.</text>
</comment>
<comment type="function">
    <text evidence="9">Encapsidates the genome, protecting it from nucleases. The encapsidated genomic RNA is termed the nucleocapsid (NC) and serves as template for viral transcription and replication.</text>
</comment>
<dbReference type="GO" id="GO:1990904">
    <property type="term" value="C:ribonucleoprotein complex"/>
    <property type="evidence" value="ECO:0007669"/>
    <property type="project" value="UniProtKB-UniRule"/>
</dbReference>
<dbReference type="Pfam" id="PF03216">
    <property type="entry name" value="Rhabdo_ncap_2"/>
    <property type="match status" value="1"/>
</dbReference>
<evidence type="ECO:0000313" key="10">
    <source>
        <dbReference type="EMBL" id="WAL01511.1"/>
    </source>
</evidence>
<dbReference type="GO" id="GO:0019013">
    <property type="term" value="C:viral nucleocapsid"/>
    <property type="evidence" value="ECO:0007669"/>
    <property type="project" value="UniProtKB-UniRule"/>
</dbReference>
<dbReference type="GO" id="GO:0019029">
    <property type="term" value="C:helical viral capsid"/>
    <property type="evidence" value="ECO:0007669"/>
    <property type="project" value="UniProtKB-UniRule"/>
</dbReference>
<comment type="subunit">
    <text evidence="9">Homomultimerizes to form the nucleocapsid. Binds to viral genomic RNA.</text>
</comment>
<keyword evidence="7 9" id="KW-0687">Ribonucleoprotein</keyword>
<accession>A0AA95IZW9</accession>
<dbReference type="GO" id="GO:0003723">
    <property type="term" value="F:RNA binding"/>
    <property type="evidence" value="ECO:0007669"/>
    <property type="project" value="UniProtKB-UniRule"/>
</dbReference>
<keyword evidence="6 9" id="KW-0543">Viral nucleoprotein</keyword>
<keyword evidence="9" id="KW-1035">Host cytoplasm</keyword>
<evidence type="ECO:0000256" key="2">
    <source>
        <dbReference type="ARBA" id="ARBA00022497"/>
    </source>
</evidence>
<name>A0AA95IZW9_9RHAB</name>
<keyword evidence="5 9" id="KW-0694">RNA-binding</keyword>
<dbReference type="InterPro" id="IPR004902">
    <property type="entry name" value="Rhabdo_ncap_2"/>
</dbReference>
<evidence type="ECO:0000256" key="3">
    <source>
        <dbReference type="ARBA" id="ARBA00022561"/>
    </source>
</evidence>
<evidence type="ECO:0000256" key="4">
    <source>
        <dbReference type="ARBA" id="ARBA00022844"/>
    </source>
</evidence>
<evidence type="ECO:0000256" key="8">
    <source>
        <dbReference type="ARBA" id="ARBA00033344"/>
    </source>
</evidence>
<keyword evidence="2 9" id="KW-1139">Helical capsid protein</keyword>
<evidence type="ECO:0000256" key="5">
    <source>
        <dbReference type="ARBA" id="ARBA00022884"/>
    </source>
</evidence>
<evidence type="ECO:0000256" key="6">
    <source>
        <dbReference type="ARBA" id="ARBA00023086"/>
    </source>
</evidence>
<organism evidence="10">
    <name type="scientific">Electric ant rhabdovirus</name>
    <dbReference type="NCBI Taxonomy" id="3014874"/>
    <lineage>
        <taxon>Viruses</taxon>
        <taxon>Riboviria</taxon>
        <taxon>Orthornavirae</taxon>
        <taxon>Negarnaviricota</taxon>
        <taxon>Haploviricotina</taxon>
        <taxon>Monjiviricetes</taxon>
        <taxon>Mononegavirales</taxon>
        <taxon>Rhabdoviridae</taxon>
        <taxon>Deltarhabdovirinae</taxon>
        <taxon>Alphahymrhavirus</taxon>
        <taxon>Alphahymrhavirus electrico</taxon>
    </lineage>
</organism>